<dbReference type="PROSITE" id="PS50005">
    <property type="entry name" value="TPR"/>
    <property type="match status" value="1"/>
</dbReference>
<dbReference type="InterPro" id="IPR019734">
    <property type="entry name" value="TPR_rpt"/>
</dbReference>
<dbReference type="Proteomes" id="UP000009134">
    <property type="component" value="Chromosome"/>
</dbReference>
<protein>
    <submittedName>
        <fullName evidence="4">TPR repeat protein</fullName>
    </submittedName>
</protein>
<name>Q2G857_NOVAD</name>
<sequence>MKRTVLVGCVLVSLVPQLAGCTVFRQIGFAPHSKPKEHLVVQDAVKADTLALRARSSTEQQLPVPAPSVLTNIARDQLAAGNFGLAIETFRLARGAGEPLAPVLNGLGVAYAHLGRADLAANNFRLAIARDPDEERYRWNLSKLLAQTEMARARDQVELYVSPGPAAEPDVAGQAGKLVKVSPGQFVIRTVNFESAKPVRSADVGSVRKRRETKDGLHD</sequence>
<dbReference type="InterPro" id="IPR011990">
    <property type="entry name" value="TPR-like_helical_dom_sf"/>
</dbReference>
<proteinExistence type="predicted"/>
<feature type="signal peptide" evidence="3">
    <location>
        <begin position="1"/>
        <end position="19"/>
    </location>
</feature>
<dbReference type="EMBL" id="CP000248">
    <property type="protein sequence ID" value="ABD25966.1"/>
    <property type="molecule type" value="Genomic_DNA"/>
</dbReference>
<keyword evidence="1" id="KW-0802">TPR repeat</keyword>
<dbReference type="SUPFAM" id="SSF48452">
    <property type="entry name" value="TPR-like"/>
    <property type="match status" value="1"/>
</dbReference>
<dbReference type="RefSeq" id="WP_011445178.1">
    <property type="nucleotide sequence ID" value="NC_007794.1"/>
</dbReference>
<dbReference type="eggNOG" id="COG0457">
    <property type="taxonomic scope" value="Bacteria"/>
</dbReference>
<evidence type="ECO:0000313" key="5">
    <source>
        <dbReference type="Proteomes" id="UP000009134"/>
    </source>
</evidence>
<dbReference type="Gene3D" id="1.25.40.10">
    <property type="entry name" value="Tetratricopeptide repeat domain"/>
    <property type="match status" value="1"/>
</dbReference>
<feature type="chain" id="PRO_5004208043" evidence="3">
    <location>
        <begin position="20"/>
        <end position="219"/>
    </location>
</feature>
<feature type="repeat" description="TPR" evidence="1">
    <location>
        <begin position="101"/>
        <end position="134"/>
    </location>
</feature>
<gene>
    <name evidence="4" type="ordered locus">Saro_1525</name>
</gene>
<dbReference type="KEGG" id="nar:Saro_1525"/>
<dbReference type="AlphaFoldDB" id="Q2G857"/>
<keyword evidence="5" id="KW-1185">Reference proteome</keyword>
<dbReference type="HOGENOM" id="CLU_1260368_0_0_5"/>
<evidence type="ECO:0000256" key="2">
    <source>
        <dbReference type="SAM" id="MobiDB-lite"/>
    </source>
</evidence>
<evidence type="ECO:0000313" key="4">
    <source>
        <dbReference type="EMBL" id="ABD25966.1"/>
    </source>
</evidence>
<feature type="region of interest" description="Disordered" evidence="2">
    <location>
        <begin position="198"/>
        <end position="219"/>
    </location>
</feature>
<reference evidence="5" key="1">
    <citation type="submission" date="2006-01" db="EMBL/GenBank/DDBJ databases">
        <title>Complete sequence of Novosphingobium aromaticivorans DSM 12444.</title>
        <authorList>
            <consortium name="US DOE Joint Genome Institute"/>
            <person name="Copeland A."/>
            <person name="Lucas S."/>
            <person name="Lapidus A."/>
            <person name="Barry K."/>
            <person name="Detter J.C."/>
            <person name="Glavina T."/>
            <person name="Hammon N."/>
            <person name="Israni S."/>
            <person name="Pitluck S."/>
            <person name="Chain P."/>
            <person name="Malfatti S."/>
            <person name="Shin M."/>
            <person name="Vergez L."/>
            <person name="Schmutz J."/>
            <person name="Larimer F."/>
            <person name="Land M."/>
            <person name="Kyrpides N."/>
            <person name="Ivanova N."/>
            <person name="Fredrickson J."/>
            <person name="Balkwill D."/>
            <person name="Romine M.F."/>
            <person name="Richardson P."/>
        </authorList>
    </citation>
    <scope>NUCLEOTIDE SEQUENCE [LARGE SCALE GENOMIC DNA]</scope>
    <source>
        <strain evidence="5">ATCC 700278 / DSM 12444 / CCUG 56034 / CIP 105152 / NBRC 16084 / F199</strain>
    </source>
</reference>
<keyword evidence="3" id="KW-0732">Signal</keyword>
<evidence type="ECO:0000256" key="1">
    <source>
        <dbReference type="PROSITE-ProRule" id="PRU00339"/>
    </source>
</evidence>
<dbReference type="STRING" id="279238.Saro_1525"/>
<evidence type="ECO:0000256" key="3">
    <source>
        <dbReference type="SAM" id="SignalP"/>
    </source>
</evidence>
<accession>Q2G857</accession>
<organism evidence="4 5">
    <name type="scientific">Novosphingobium aromaticivorans (strain ATCC 700278 / DSM 12444 / CCUG 56034 / CIP 105152 / NBRC 16084 / F199)</name>
    <dbReference type="NCBI Taxonomy" id="279238"/>
    <lineage>
        <taxon>Bacteria</taxon>
        <taxon>Pseudomonadati</taxon>
        <taxon>Pseudomonadota</taxon>
        <taxon>Alphaproteobacteria</taxon>
        <taxon>Sphingomonadales</taxon>
        <taxon>Sphingomonadaceae</taxon>
        <taxon>Novosphingobium</taxon>
    </lineage>
</organism>